<evidence type="ECO:0000313" key="4">
    <source>
        <dbReference type="Proteomes" id="UP000016927"/>
    </source>
</evidence>
<evidence type="ECO:0000256" key="1">
    <source>
        <dbReference type="ARBA" id="ARBA00009307"/>
    </source>
</evidence>
<feature type="non-terminal residue" evidence="3">
    <location>
        <position position="322"/>
    </location>
</feature>
<dbReference type="SUPFAM" id="SSF64356">
    <property type="entry name" value="SNARE-like"/>
    <property type="match status" value="1"/>
</dbReference>
<dbReference type="GO" id="GO:0006384">
    <property type="term" value="P:transcription initiation at RNA polymerase III promoter"/>
    <property type="evidence" value="ECO:0007669"/>
    <property type="project" value="TreeGrafter"/>
</dbReference>
<keyword evidence="3" id="KW-0240">DNA-directed RNA polymerase</keyword>
<sequence length="322" mass="37704">MFVISEIEDNFELALTFGDLTNTILQKIYKKYIRKHIIDFGIGIELIDDIKVLEKRLVQYFILSRVQFKMLFFRFMRDEILNGKVMSQSPRGVSVSIGFFDKIIIEPDNLPEENESTNIVGENNVKHFAWVWRYKGNRLVIKNGEEVRMKVIYFDEKTGQLHFDVDALIFTDIKGNILYKKIYNLEEKKITHVIKKSLEEKDPICLLDNNLLFVHKNADLCVIMVSNSENNEVFLYKCFEQFIAALSKISKKFSVESMHKKFDVYFLLSDIFVYEGVIMEDKSDIMLKRLPTRTFENLEGMKVPKGMASIISNATKSFSRYI</sequence>
<evidence type="ECO:0000259" key="2">
    <source>
        <dbReference type="Pfam" id="PF08292"/>
    </source>
</evidence>
<accession>R0KVK7</accession>
<gene>
    <name evidence="3" type="primary">RPC8</name>
    <name evidence="3" type="ORF">NBO_13g0068</name>
</gene>
<keyword evidence="4" id="KW-1185">Reference proteome</keyword>
<dbReference type="PANTHER" id="PTHR12709">
    <property type="entry name" value="DNA-DIRECTED RNA POLYMERASE II, III"/>
    <property type="match status" value="1"/>
</dbReference>
<feature type="domain" description="RNA polymerase III subunit Rpc25" evidence="2">
    <location>
        <begin position="79"/>
        <end position="151"/>
    </location>
</feature>
<dbReference type="VEuPathDB" id="MicrosporidiaDB:NBO_13g0068"/>
<dbReference type="PANTHER" id="PTHR12709:SF1">
    <property type="entry name" value="DNA-DIRECTED RNA POLYMERASE III SUBUNIT RPC8"/>
    <property type="match status" value="1"/>
</dbReference>
<dbReference type="Gene3D" id="2.40.50.140">
    <property type="entry name" value="Nucleic acid-binding proteins"/>
    <property type="match status" value="1"/>
</dbReference>
<evidence type="ECO:0000313" key="3">
    <source>
        <dbReference type="EMBL" id="EOB14891.1"/>
    </source>
</evidence>
<protein>
    <submittedName>
        <fullName evidence="3">DNA-directed RNA polymerase III subunit RPC8</fullName>
    </submittedName>
</protein>
<dbReference type="STRING" id="578461.R0KVK7"/>
<proteinExistence type="inferred from homology"/>
<organism evidence="3 4">
    <name type="scientific">Nosema bombycis (strain CQ1 / CVCC 102059)</name>
    <name type="common">Microsporidian parasite</name>
    <name type="synonym">Pebrine of silkworm</name>
    <dbReference type="NCBI Taxonomy" id="578461"/>
    <lineage>
        <taxon>Eukaryota</taxon>
        <taxon>Fungi</taxon>
        <taxon>Fungi incertae sedis</taxon>
        <taxon>Microsporidia</taxon>
        <taxon>Nosematidae</taxon>
        <taxon>Nosema</taxon>
    </lineage>
</organism>
<dbReference type="OrthoDB" id="10256606at2759"/>
<dbReference type="InterPro" id="IPR011012">
    <property type="entry name" value="Longin-like_dom_sf"/>
</dbReference>
<comment type="similarity">
    <text evidence="1">Belongs to the eukaryotic RPB7/RPC8 RNA polymerase subunit family.</text>
</comment>
<dbReference type="EMBL" id="KB908921">
    <property type="protein sequence ID" value="EOB14891.1"/>
    <property type="molecule type" value="Genomic_DNA"/>
</dbReference>
<dbReference type="Gene3D" id="3.30.450.60">
    <property type="match status" value="1"/>
</dbReference>
<dbReference type="Proteomes" id="UP000016927">
    <property type="component" value="Unassembled WGS sequence"/>
</dbReference>
<dbReference type="InterPro" id="IPR012340">
    <property type="entry name" value="NA-bd_OB-fold"/>
</dbReference>
<name>R0KVK7_NOSB1</name>
<dbReference type="HOGENOM" id="CLU_863552_0_0_1"/>
<dbReference type="InterPro" id="IPR045113">
    <property type="entry name" value="Rpb7-like"/>
</dbReference>
<keyword evidence="3" id="KW-0804">Transcription</keyword>
<dbReference type="AlphaFoldDB" id="R0KVK7"/>
<reference evidence="3 4" key="1">
    <citation type="journal article" date="2013" name="BMC Genomics">
        <title>Comparative genomics of parasitic silkworm microsporidia reveal an association between genome expansion and host adaptation.</title>
        <authorList>
            <person name="Pan G."/>
            <person name="Xu J."/>
            <person name="Li T."/>
            <person name="Xia Q."/>
            <person name="Liu S.L."/>
            <person name="Zhang G."/>
            <person name="Li S."/>
            <person name="Li C."/>
            <person name="Liu H."/>
            <person name="Yang L."/>
            <person name="Liu T."/>
            <person name="Zhang X."/>
            <person name="Wu Z."/>
            <person name="Fan W."/>
            <person name="Dang X."/>
            <person name="Xiang H."/>
            <person name="Tao M."/>
            <person name="Li Y."/>
            <person name="Hu J."/>
            <person name="Li Z."/>
            <person name="Lin L."/>
            <person name="Luo J."/>
            <person name="Geng L."/>
            <person name="Wang L."/>
            <person name="Long M."/>
            <person name="Wan Y."/>
            <person name="He N."/>
            <person name="Zhang Z."/>
            <person name="Lu C."/>
            <person name="Keeling P.J."/>
            <person name="Wang J."/>
            <person name="Xiang Z."/>
            <person name="Zhou Z."/>
        </authorList>
    </citation>
    <scope>NUCLEOTIDE SEQUENCE [LARGE SCALE GENOMIC DNA]</scope>
    <source>
        <strain evidence="4">CQ1 / CVCC 102059</strain>
    </source>
</reference>
<dbReference type="SUPFAM" id="SSF50249">
    <property type="entry name" value="Nucleic acid-binding proteins"/>
    <property type="match status" value="1"/>
</dbReference>
<dbReference type="GO" id="GO:0005666">
    <property type="term" value="C:RNA polymerase III complex"/>
    <property type="evidence" value="ECO:0007669"/>
    <property type="project" value="TreeGrafter"/>
</dbReference>
<dbReference type="InterPro" id="IPR013238">
    <property type="entry name" value="RNA_pol_III_Rbc25"/>
</dbReference>
<dbReference type="Pfam" id="PF08292">
    <property type="entry name" value="RNA_pol_Rbc25"/>
    <property type="match status" value="1"/>
</dbReference>